<proteinExistence type="predicted"/>
<accession>A0A084WMC1</accession>
<evidence type="ECO:0000313" key="2">
    <source>
        <dbReference type="EMBL" id="KFB51365.1"/>
    </source>
</evidence>
<evidence type="ECO:0000313" key="3">
    <source>
        <dbReference type="EnsemblMetazoa" id="ASIC019532-PA"/>
    </source>
</evidence>
<keyword evidence="4" id="KW-1185">Reference proteome</keyword>
<feature type="compositionally biased region" description="Polar residues" evidence="1">
    <location>
        <begin position="32"/>
        <end position="41"/>
    </location>
</feature>
<feature type="region of interest" description="Disordered" evidence="1">
    <location>
        <begin position="146"/>
        <end position="222"/>
    </location>
</feature>
<evidence type="ECO:0000313" key="4">
    <source>
        <dbReference type="Proteomes" id="UP000030765"/>
    </source>
</evidence>
<name>A0A084WMC1_ANOSI</name>
<protein>
    <submittedName>
        <fullName evidence="2 3">PtzE</fullName>
    </submittedName>
</protein>
<dbReference type="STRING" id="74873.A0A084WMC1"/>
<dbReference type="VEuPathDB" id="VectorBase:ASIS018873"/>
<feature type="compositionally biased region" description="Basic residues" evidence="1">
    <location>
        <begin position="211"/>
        <end position="222"/>
    </location>
</feature>
<dbReference type="EMBL" id="ATLV01024422">
    <property type="status" value="NOT_ANNOTATED_CDS"/>
    <property type="molecule type" value="Genomic_DNA"/>
</dbReference>
<feature type="compositionally biased region" description="Basic and acidic residues" evidence="1">
    <location>
        <begin position="182"/>
        <end position="200"/>
    </location>
</feature>
<feature type="region of interest" description="Disordered" evidence="1">
    <location>
        <begin position="32"/>
        <end position="66"/>
    </location>
</feature>
<dbReference type="AlphaFoldDB" id="A0A084WMC1"/>
<organism evidence="2">
    <name type="scientific">Anopheles sinensis</name>
    <name type="common">Mosquito</name>
    <dbReference type="NCBI Taxonomy" id="74873"/>
    <lineage>
        <taxon>Eukaryota</taxon>
        <taxon>Metazoa</taxon>
        <taxon>Ecdysozoa</taxon>
        <taxon>Arthropoda</taxon>
        <taxon>Hexapoda</taxon>
        <taxon>Insecta</taxon>
        <taxon>Pterygota</taxon>
        <taxon>Neoptera</taxon>
        <taxon>Endopterygota</taxon>
        <taxon>Diptera</taxon>
        <taxon>Nematocera</taxon>
        <taxon>Culicoidea</taxon>
        <taxon>Culicidae</taxon>
        <taxon>Anophelinae</taxon>
        <taxon>Anopheles</taxon>
    </lineage>
</organism>
<reference evidence="3" key="2">
    <citation type="submission" date="2020-05" db="UniProtKB">
        <authorList>
            <consortium name="EnsemblMetazoa"/>
        </authorList>
    </citation>
    <scope>IDENTIFICATION</scope>
</reference>
<dbReference type="OrthoDB" id="7735709at2759"/>
<dbReference type="VEuPathDB" id="VectorBase:ASIC019532"/>
<reference evidence="2 4" key="1">
    <citation type="journal article" date="2014" name="BMC Genomics">
        <title>Genome sequence of Anopheles sinensis provides insight into genetics basis of mosquito competence for malaria parasites.</title>
        <authorList>
            <person name="Zhou D."/>
            <person name="Zhang D."/>
            <person name="Ding G."/>
            <person name="Shi L."/>
            <person name="Hou Q."/>
            <person name="Ye Y."/>
            <person name="Xu Y."/>
            <person name="Zhou H."/>
            <person name="Xiong C."/>
            <person name="Li S."/>
            <person name="Yu J."/>
            <person name="Hong S."/>
            <person name="Yu X."/>
            <person name="Zou P."/>
            <person name="Chen C."/>
            <person name="Chang X."/>
            <person name="Wang W."/>
            <person name="Lv Y."/>
            <person name="Sun Y."/>
            <person name="Ma L."/>
            <person name="Shen B."/>
            <person name="Zhu C."/>
        </authorList>
    </citation>
    <scope>NUCLEOTIDE SEQUENCE [LARGE SCALE GENOMIC DNA]</scope>
</reference>
<evidence type="ECO:0000256" key="1">
    <source>
        <dbReference type="SAM" id="MobiDB-lite"/>
    </source>
</evidence>
<dbReference type="EMBL" id="KE525352">
    <property type="protein sequence ID" value="KFB51365.1"/>
    <property type="molecule type" value="Genomic_DNA"/>
</dbReference>
<gene>
    <name evidence="2" type="ORF">ZHAS_00019532</name>
</gene>
<dbReference type="EnsemblMetazoa" id="ASIC019532-RA">
    <property type="protein sequence ID" value="ASIC019532-PA"/>
    <property type="gene ID" value="ASIC019532"/>
</dbReference>
<sequence>MNSNYVEKFTDYLQNIPAHKISKTVVDQTATSSSVVTKQPQSKASMNKPSNKKSSGKSGQSGPAVVGGVGIRRPVWIVPSAASSQLSHQPADERKFVRTCCPSRHLESGRPLKRVDCRWEEGGKPQTPLTASVPSGDVIPVEKCPDTPEPKELSLGHGDGLGDNVNHQHYPALASEDLTAGDGHDKRGQKRTPKEFRDRQPSSWAGMLSKAHPRTKPAGNRKVHLSSSYLPCSRMALIRYRRPKLCPKMSSRFCNEITMISLTVI</sequence>
<dbReference type="Proteomes" id="UP000030765">
    <property type="component" value="Unassembled WGS sequence"/>
</dbReference>